<feature type="signal peptide" evidence="8">
    <location>
        <begin position="1"/>
        <end position="19"/>
    </location>
</feature>
<dbReference type="SUPFAM" id="SSF52540">
    <property type="entry name" value="P-loop containing nucleoside triphosphate hydrolases"/>
    <property type="match status" value="1"/>
</dbReference>
<dbReference type="PROSITE" id="PS50929">
    <property type="entry name" value="ABC_TM1F"/>
    <property type="match status" value="1"/>
</dbReference>
<evidence type="ECO:0000313" key="11">
    <source>
        <dbReference type="EMBL" id="KAF8821495.1"/>
    </source>
</evidence>
<name>A0ABQ7JBW3_9APIC</name>
<evidence type="ECO:0000256" key="6">
    <source>
        <dbReference type="ARBA" id="ARBA00023136"/>
    </source>
</evidence>
<accession>A0ABQ7JBW3</accession>
<organism evidence="11 12">
    <name type="scientific">Cardiosporidium cionae</name>
    <dbReference type="NCBI Taxonomy" id="476202"/>
    <lineage>
        <taxon>Eukaryota</taxon>
        <taxon>Sar</taxon>
        <taxon>Alveolata</taxon>
        <taxon>Apicomplexa</taxon>
        <taxon>Aconoidasida</taxon>
        <taxon>Nephromycida</taxon>
        <taxon>Cardiosporidium</taxon>
    </lineage>
</organism>
<evidence type="ECO:0000256" key="4">
    <source>
        <dbReference type="ARBA" id="ARBA00022840"/>
    </source>
</evidence>
<evidence type="ECO:0000256" key="2">
    <source>
        <dbReference type="ARBA" id="ARBA00022692"/>
    </source>
</evidence>
<keyword evidence="2" id="KW-0812">Transmembrane</keyword>
<dbReference type="InterPro" id="IPR011527">
    <property type="entry name" value="ABC1_TM_dom"/>
</dbReference>
<dbReference type="Pfam" id="PF00005">
    <property type="entry name" value="ABC_tran"/>
    <property type="match status" value="1"/>
</dbReference>
<feature type="chain" id="PRO_5045513642" evidence="8">
    <location>
        <begin position="20"/>
        <end position="833"/>
    </location>
</feature>
<keyword evidence="4" id="KW-0067">ATP-binding</keyword>
<feature type="domain" description="ABC transporter" evidence="9">
    <location>
        <begin position="588"/>
        <end position="826"/>
    </location>
</feature>
<comment type="subcellular location">
    <subcellularLocation>
        <location evidence="1">Membrane</location>
        <topology evidence="1">Multi-pass membrane protein</topology>
    </subcellularLocation>
</comment>
<gene>
    <name evidence="11" type="ORF">IE077_001957</name>
</gene>
<evidence type="ECO:0000313" key="12">
    <source>
        <dbReference type="Proteomes" id="UP000823046"/>
    </source>
</evidence>
<dbReference type="PANTHER" id="PTHR43394">
    <property type="entry name" value="ATP-DEPENDENT PERMEASE MDL1, MITOCHONDRIAL"/>
    <property type="match status" value="1"/>
</dbReference>
<dbReference type="Proteomes" id="UP000823046">
    <property type="component" value="Unassembled WGS sequence"/>
</dbReference>
<evidence type="ECO:0000259" key="9">
    <source>
        <dbReference type="PROSITE" id="PS50893"/>
    </source>
</evidence>
<dbReference type="InterPro" id="IPR003593">
    <property type="entry name" value="AAA+_ATPase"/>
</dbReference>
<feature type="domain" description="ABC transmembrane type-1" evidence="10">
    <location>
        <begin position="187"/>
        <end position="467"/>
    </location>
</feature>
<dbReference type="Gene3D" id="1.20.1560.10">
    <property type="entry name" value="ABC transporter type 1, transmembrane domain"/>
    <property type="match status" value="1"/>
</dbReference>
<dbReference type="SUPFAM" id="SSF90123">
    <property type="entry name" value="ABC transporter transmembrane region"/>
    <property type="match status" value="1"/>
</dbReference>
<protein>
    <submittedName>
        <fullName evidence="11">ABC transporter B family member 2</fullName>
    </submittedName>
</protein>
<dbReference type="InterPro" id="IPR027417">
    <property type="entry name" value="P-loop_NTPase"/>
</dbReference>
<dbReference type="Gene3D" id="3.40.50.300">
    <property type="entry name" value="P-loop containing nucleotide triphosphate hydrolases"/>
    <property type="match status" value="1"/>
</dbReference>
<evidence type="ECO:0000256" key="5">
    <source>
        <dbReference type="ARBA" id="ARBA00022989"/>
    </source>
</evidence>
<keyword evidence="6" id="KW-0472">Membrane</keyword>
<keyword evidence="3" id="KW-0547">Nucleotide-binding</keyword>
<keyword evidence="5" id="KW-1133">Transmembrane helix</keyword>
<dbReference type="SMART" id="SM00382">
    <property type="entry name" value="AAA"/>
    <property type="match status" value="1"/>
</dbReference>
<evidence type="ECO:0000256" key="8">
    <source>
        <dbReference type="SAM" id="SignalP"/>
    </source>
</evidence>
<evidence type="ECO:0000259" key="10">
    <source>
        <dbReference type="PROSITE" id="PS50929"/>
    </source>
</evidence>
<comment type="caution">
    <text evidence="11">The sequence shown here is derived from an EMBL/GenBank/DDBJ whole genome shotgun (WGS) entry which is preliminary data.</text>
</comment>
<keyword evidence="12" id="KW-1185">Reference proteome</keyword>
<dbReference type="EMBL" id="JADAQX010000173">
    <property type="protein sequence ID" value="KAF8821495.1"/>
    <property type="molecule type" value="Genomic_DNA"/>
</dbReference>
<feature type="compositionally biased region" description="Polar residues" evidence="7">
    <location>
        <begin position="492"/>
        <end position="517"/>
    </location>
</feature>
<dbReference type="PROSITE" id="PS50893">
    <property type="entry name" value="ABC_TRANSPORTER_2"/>
    <property type="match status" value="1"/>
</dbReference>
<dbReference type="PANTHER" id="PTHR43394:SF1">
    <property type="entry name" value="ATP-BINDING CASSETTE SUB-FAMILY B MEMBER 10, MITOCHONDRIAL"/>
    <property type="match status" value="1"/>
</dbReference>
<evidence type="ECO:0000256" key="3">
    <source>
        <dbReference type="ARBA" id="ARBA00022741"/>
    </source>
</evidence>
<proteinExistence type="predicted"/>
<dbReference type="Pfam" id="PF00664">
    <property type="entry name" value="ABC_membrane"/>
    <property type="match status" value="1"/>
</dbReference>
<dbReference type="InterPro" id="IPR003439">
    <property type="entry name" value="ABC_transporter-like_ATP-bd"/>
</dbReference>
<keyword evidence="8" id="KW-0732">Signal</keyword>
<reference evidence="11 12" key="1">
    <citation type="journal article" date="2020" name="bioRxiv">
        <title>Metabolic contributions of an alphaproteobacterial endosymbiont in the apicomplexan Cardiosporidium cionae.</title>
        <authorList>
            <person name="Hunter E.S."/>
            <person name="Paight C.J."/>
            <person name="Lane C.E."/>
        </authorList>
    </citation>
    <scope>NUCLEOTIDE SEQUENCE [LARGE SCALE GENOMIC DNA]</scope>
    <source>
        <strain evidence="11">ESH_2018</strain>
    </source>
</reference>
<dbReference type="InterPro" id="IPR039421">
    <property type="entry name" value="Type_1_exporter"/>
</dbReference>
<dbReference type="InterPro" id="IPR036640">
    <property type="entry name" value="ABC1_TM_sf"/>
</dbReference>
<sequence>MSHSVRKLLLVLLVALCECLLWKPFLPTVLLSGGISFAETITASTCRKCPYAIPKKANFSFLSQTVPGNWQNYKEANEINSRDLVQCFRAGGYGKTFPRLKLVTRGSCGQRSNVPVVSESFATYSQSNFAKPLCHATLPLRVIASVVLQGLRGCHTCISFIRKAFLNFVDAFVVLKRLSCGEIPYLLMGSICVVITAICESTMPIYFTAALQTALSKPMSSASVAILSWATISFTQAIFGGLRTYLFSVAGARGLARLRSSIFDALLHRNISFHDASEKQSLVRRLGANTEELADVIPVFLNPLLRELLVVLLGFRYLFSLNVRLASLILAVVSSSSILNVLNARIKKGIASEILALKAKSTQIASEGLSLISVVRAHNMENMEWKKYKDSLQEVQLKQRWDGMVSGAFTAFNRITSVLTPVLTLVYGKYLLQNGLIKPSSLTASFFYLRIVQNSANFWSYWINIQEALAEGSEVLSLLDENAHSPSGILPSKSSNTPAEPQSQHFVTDLSQTTHSLNSMRNEERNFSSENEPPSSIDSTSSERQLSDYLNSDKNLTTISENRAPMFPSSLSVDVRQRGSMPGSSPLLSFKNVSFSYPSNPSAMILNNISLDVYPGQHIAVVGPSGSGKTTLLRLALQFYEPESGDILMGNLNIKEYKRADLLSQISWVSQVTDLLPTSIRENIAYALPENSFTEKDIIEAATQANCHEFISRLPQGYDTHVGEHGNLLSGGQRQRIYIARALLRKPRVLLLDEATSALEPESEKYISEALRKVTENSSVLVVAHNMDTIKNSDVIYVLKDGKVVEVGYHDELKLRSGGPYQDLLKRQTQFVN</sequence>
<evidence type="ECO:0000256" key="7">
    <source>
        <dbReference type="SAM" id="MobiDB-lite"/>
    </source>
</evidence>
<evidence type="ECO:0000256" key="1">
    <source>
        <dbReference type="ARBA" id="ARBA00004141"/>
    </source>
</evidence>
<feature type="region of interest" description="Disordered" evidence="7">
    <location>
        <begin position="487"/>
        <end position="545"/>
    </location>
</feature>